<keyword evidence="3" id="KW-1185">Reference proteome</keyword>
<comment type="caution">
    <text evidence="2">The sequence shown here is derived from an EMBL/GenBank/DDBJ whole genome shotgun (WGS) entry which is preliminary data.</text>
</comment>
<accession>A0AAD9LWR1</accession>
<name>A0AAD9LWR1_9PEZI</name>
<evidence type="ECO:0000256" key="1">
    <source>
        <dbReference type="SAM" id="MobiDB-lite"/>
    </source>
</evidence>
<dbReference type="Proteomes" id="UP001232148">
    <property type="component" value="Unassembled WGS sequence"/>
</dbReference>
<dbReference type="EMBL" id="MU842996">
    <property type="protein sequence ID" value="KAK2023532.1"/>
    <property type="molecule type" value="Genomic_DNA"/>
</dbReference>
<evidence type="ECO:0000313" key="2">
    <source>
        <dbReference type="EMBL" id="KAK2023532.1"/>
    </source>
</evidence>
<reference evidence="2" key="1">
    <citation type="submission" date="2021-06" db="EMBL/GenBank/DDBJ databases">
        <title>Comparative genomics, transcriptomics and evolutionary studies reveal genomic signatures of adaptation to plant cell wall in hemibiotrophic fungi.</title>
        <authorList>
            <consortium name="DOE Joint Genome Institute"/>
            <person name="Baroncelli R."/>
            <person name="Diaz J.F."/>
            <person name="Benocci T."/>
            <person name="Peng M."/>
            <person name="Battaglia E."/>
            <person name="Haridas S."/>
            <person name="Andreopoulos W."/>
            <person name="Labutti K."/>
            <person name="Pangilinan J."/>
            <person name="Floch G.L."/>
            <person name="Makela M.R."/>
            <person name="Henrissat B."/>
            <person name="Grigoriev I.V."/>
            <person name="Crouch J.A."/>
            <person name="De Vries R.P."/>
            <person name="Sukno S.A."/>
            <person name="Thon M.R."/>
        </authorList>
    </citation>
    <scope>NUCLEOTIDE SEQUENCE</scope>
    <source>
        <strain evidence="2">MAFF235873</strain>
    </source>
</reference>
<evidence type="ECO:0000313" key="3">
    <source>
        <dbReference type="Proteomes" id="UP001232148"/>
    </source>
</evidence>
<organism evidence="2 3">
    <name type="scientific">Colletotrichum zoysiae</name>
    <dbReference type="NCBI Taxonomy" id="1216348"/>
    <lineage>
        <taxon>Eukaryota</taxon>
        <taxon>Fungi</taxon>
        <taxon>Dikarya</taxon>
        <taxon>Ascomycota</taxon>
        <taxon>Pezizomycotina</taxon>
        <taxon>Sordariomycetes</taxon>
        <taxon>Hypocreomycetidae</taxon>
        <taxon>Glomerellales</taxon>
        <taxon>Glomerellaceae</taxon>
        <taxon>Colletotrichum</taxon>
        <taxon>Colletotrichum graminicola species complex</taxon>
    </lineage>
</organism>
<sequence>MYSDYGMTGRRTVKEELAKWIGCGRPTAGFWQMVCVNGIPKEYFTSNMGERRPGRITVSKPRGREDDERPSMGGFFGIAMPSTENHASQSPQTFDDFIFPFSTRKPSSTGQEPGGITIKSTPLGHTGLSLSPKGMHENPRKCGCSPGYFTHFLLVRVSFPH</sequence>
<feature type="region of interest" description="Disordered" evidence="1">
    <location>
        <begin position="52"/>
        <end position="74"/>
    </location>
</feature>
<protein>
    <submittedName>
        <fullName evidence="2">Uncharacterized protein</fullName>
    </submittedName>
</protein>
<gene>
    <name evidence="2" type="ORF">LX32DRAFT_136634</name>
</gene>
<proteinExistence type="predicted"/>
<dbReference type="AlphaFoldDB" id="A0AAD9LWR1"/>